<evidence type="ECO:0000256" key="7">
    <source>
        <dbReference type="ARBA" id="ARBA00023004"/>
    </source>
</evidence>
<dbReference type="AlphaFoldDB" id="A0A2N5X2S4"/>
<evidence type="ECO:0000256" key="6">
    <source>
        <dbReference type="ARBA" id="ARBA00023002"/>
    </source>
</evidence>
<keyword evidence="6" id="KW-0560">Oxidoreductase</keyword>
<keyword evidence="4 8" id="KW-0479">Metal-binding</keyword>
<feature type="domain" description="Cytochrome c" evidence="10">
    <location>
        <begin position="471"/>
        <end position="547"/>
    </location>
</feature>
<evidence type="ECO:0000256" key="2">
    <source>
        <dbReference type="ARBA" id="ARBA00008156"/>
    </source>
</evidence>
<dbReference type="InterPro" id="IPR011047">
    <property type="entry name" value="Quinoprotein_ADH-like_sf"/>
</dbReference>
<gene>
    <name evidence="11" type="ORF">C0039_11020</name>
</gene>
<dbReference type="InterPro" id="IPR009056">
    <property type="entry name" value="Cyt_c-like_dom"/>
</dbReference>
<dbReference type="GO" id="GO:0046872">
    <property type="term" value="F:metal ion binding"/>
    <property type="evidence" value="ECO:0007669"/>
    <property type="project" value="UniProtKB-KW"/>
</dbReference>
<evidence type="ECO:0000256" key="5">
    <source>
        <dbReference type="ARBA" id="ARBA00022729"/>
    </source>
</evidence>
<comment type="cofactor">
    <cofactor evidence="1">
        <name>pyrroloquinoline quinone</name>
        <dbReference type="ChEBI" id="CHEBI:58442"/>
    </cofactor>
</comment>
<evidence type="ECO:0000256" key="4">
    <source>
        <dbReference type="ARBA" id="ARBA00022723"/>
    </source>
</evidence>
<feature type="chain" id="PRO_5014891817" evidence="9">
    <location>
        <begin position="23"/>
        <end position="726"/>
    </location>
</feature>
<organism evidence="11 12">
    <name type="scientific">Pseudohalioglobus lutimaris</name>
    <dbReference type="NCBI Taxonomy" id="1737061"/>
    <lineage>
        <taxon>Bacteria</taxon>
        <taxon>Pseudomonadati</taxon>
        <taxon>Pseudomonadota</taxon>
        <taxon>Gammaproteobacteria</taxon>
        <taxon>Cellvibrionales</taxon>
        <taxon>Halieaceae</taxon>
        <taxon>Pseudohalioglobus</taxon>
    </lineage>
</organism>
<evidence type="ECO:0000256" key="1">
    <source>
        <dbReference type="ARBA" id="ARBA00001931"/>
    </source>
</evidence>
<evidence type="ECO:0000256" key="9">
    <source>
        <dbReference type="SAM" id="SignalP"/>
    </source>
</evidence>
<dbReference type="SUPFAM" id="SSF50998">
    <property type="entry name" value="Quinoprotein alcohol dehydrogenase-like"/>
    <property type="match status" value="1"/>
</dbReference>
<keyword evidence="12" id="KW-1185">Reference proteome</keyword>
<dbReference type="Gene3D" id="1.10.760.10">
    <property type="entry name" value="Cytochrome c-like domain"/>
    <property type="match status" value="1"/>
</dbReference>
<dbReference type="GO" id="GO:0016614">
    <property type="term" value="F:oxidoreductase activity, acting on CH-OH group of donors"/>
    <property type="evidence" value="ECO:0007669"/>
    <property type="project" value="InterPro"/>
</dbReference>
<keyword evidence="7 8" id="KW-0408">Iron</keyword>
<evidence type="ECO:0000313" key="12">
    <source>
        <dbReference type="Proteomes" id="UP000235005"/>
    </source>
</evidence>
<dbReference type="Pfam" id="PF13442">
    <property type="entry name" value="Cytochrome_CBB3"/>
    <property type="match status" value="1"/>
</dbReference>
<comment type="caution">
    <text evidence="11">The sequence shown here is derived from an EMBL/GenBank/DDBJ whole genome shotgun (WGS) entry which is preliminary data.</text>
</comment>
<comment type="similarity">
    <text evidence="2">Belongs to the bacterial PQQ dehydrogenase family.</text>
</comment>
<dbReference type="InterPro" id="IPR002372">
    <property type="entry name" value="PQQ_rpt_dom"/>
</dbReference>
<proteinExistence type="inferred from homology"/>
<dbReference type="CDD" id="cd10280">
    <property type="entry name" value="PQQ_mGDH"/>
    <property type="match status" value="1"/>
</dbReference>
<sequence length="726" mass="78225">MRQGLVGLTGLVLLTLGSVASATDFYGWQTYGGDDGNTHYSELDQVNEGNVGQLTVAWRYESAKGAPLPATSELQVNPVIVDNVLYGRNPLYNVFALDAASGKELWSYNPPLTHVGLSNMRGITYWQGEVGKRVLFTTGHYLMALDALTGKPIKSFGENGRVDLRLGLGRDPQKVSINAPSPGVIFDDLIIMGSAVAESAGAAPGDIRAYSTIDGSLAWTFHTIPHPGETGHETWPARAWETAGGANAWAGMSVDRERGVVYVPTGSPTPDFDGSGRVGANLFGNTIIALDARSGKRLWHFQTVHHDLWDRDLSSAPTLATVTTQDGKRDVLAQASKQGVLYLLDRDTGKPVFPIEEVPVPASNVPGEVAYPTQPMVTLPEPFTRQTFSADDLSQINPRTYAYVKKQLEDAEEFAYMRPPGLKKSVLFPGFYGGGNWGGGAFDPQSNLYYINAIEAPHIIQVQAVEVNKGSSVGRGAFLFRQQCSGCHGLDLQGFYPYAPALAGIAQRSDKRDAMEVIRAGKGRMMPFPQLARHDLEALVDYVFAFDAGEASAEQDGETETAYVFAGYNDFVDERFYPAVQPPWGTLTAIDLATGKRAWQVTLGEYAQLREEGVPATGTRNYGGPVVTAGGLLIIAATSDEMLRIFDKRSGKLLWQYKLPAAGYATPATYEIGGRQYIVVTCSGGKLGTPTGDSYIAFALPQADADGHTAASALQETTPPTNRTGK</sequence>
<evidence type="ECO:0000313" key="11">
    <source>
        <dbReference type="EMBL" id="PLW68796.1"/>
    </source>
</evidence>
<dbReference type="InterPro" id="IPR017511">
    <property type="entry name" value="PQQ_mDH"/>
</dbReference>
<evidence type="ECO:0000259" key="10">
    <source>
        <dbReference type="PROSITE" id="PS51007"/>
    </source>
</evidence>
<dbReference type="OrthoDB" id="9794322at2"/>
<dbReference type="GO" id="GO:0009055">
    <property type="term" value="F:electron transfer activity"/>
    <property type="evidence" value="ECO:0007669"/>
    <property type="project" value="InterPro"/>
</dbReference>
<dbReference type="InterPro" id="IPR018391">
    <property type="entry name" value="PQQ_b-propeller_rpt"/>
</dbReference>
<dbReference type="PANTHER" id="PTHR32303">
    <property type="entry name" value="QUINOPROTEIN ALCOHOL DEHYDROGENASE (CYTOCHROME C)"/>
    <property type="match status" value="1"/>
</dbReference>
<dbReference type="SMART" id="SM00564">
    <property type="entry name" value="PQQ"/>
    <property type="match status" value="6"/>
</dbReference>
<dbReference type="SUPFAM" id="SSF46626">
    <property type="entry name" value="Cytochrome c"/>
    <property type="match status" value="1"/>
</dbReference>
<dbReference type="RefSeq" id="WP_101518069.1">
    <property type="nucleotide sequence ID" value="NZ_PKUS01000011.1"/>
</dbReference>
<dbReference type="GO" id="GO:0016020">
    <property type="term" value="C:membrane"/>
    <property type="evidence" value="ECO:0007669"/>
    <property type="project" value="InterPro"/>
</dbReference>
<dbReference type="PANTHER" id="PTHR32303:SF4">
    <property type="entry name" value="QUINOPROTEIN GLUCOSE DEHYDROGENASE"/>
    <property type="match status" value="1"/>
</dbReference>
<dbReference type="EMBL" id="PKUS01000011">
    <property type="protein sequence ID" value="PLW68796.1"/>
    <property type="molecule type" value="Genomic_DNA"/>
</dbReference>
<dbReference type="Pfam" id="PF01011">
    <property type="entry name" value="PQQ"/>
    <property type="match status" value="2"/>
</dbReference>
<feature type="signal peptide" evidence="9">
    <location>
        <begin position="1"/>
        <end position="22"/>
    </location>
</feature>
<keyword evidence="5 9" id="KW-0732">Signal</keyword>
<protein>
    <submittedName>
        <fullName evidence="11">Pyrrolo-quinoline quinone</fullName>
    </submittedName>
</protein>
<keyword evidence="3 8" id="KW-0349">Heme</keyword>
<dbReference type="PROSITE" id="PS51007">
    <property type="entry name" value="CYTC"/>
    <property type="match status" value="1"/>
</dbReference>
<dbReference type="Gene3D" id="2.140.10.10">
    <property type="entry name" value="Quinoprotein alcohol dehydrogenase-like superfamily"/>
    <property type="match status" value="2"/>
</dbReference>
<name>A0A2N5X2S4_9GAMM</name>
<reference evidence="11 12" key="1">
    <citation type="submission" date="2018-01" db="EMBL/GenBank/DDBJ databases">
        <title>The draft genome sequence of Halioglobus lutimaris HF004.</title>
        <authorList>
            <person name="Du Z.-J."/>
            <person name="Shi M.-J."/>
        </authorList>
    </citation>
    <scope>NUCLEOTIDE SEQUENCE [LARGE SCALE GENOMIC DNA]</scope>
    <source>
        <strain evidence="11 12">HF004</strain>
    </source>
</reference>
<dbReference type="Proteomes" id="UP000235005">
    <property type="component" value="Unassembled WGS sequence"/>
</dbReference>
<accession>A0A2N5X2S4</accession>
<evidence type="ECO:0000256" key="8">
    <source>
        <dbReference type="PROSITE-ProRule" id="PRU00433"/>
    </source>
</evidence>
<dbReference type="GO" id="GO:0048038">
    <property type="term" value="F:quinone binding"/>
    <property type="evidence" value="ECO:0007669"/>
    <property type="project" value="InterPro"/>
</dbReference>
<dbReference type="InterPro" id="IPR036909">
    <property type="entry name" value="Cyt_c-like_dom_sf"/>
</dbReference>
<dbReference type="GO" id="GO:0020037">
    <property type="term" value="F:heme binding"/>
    <property type="evidence" value="ECO:0007669"/>
    <property type="project" value="InterPro"/>
</dbReference>
<evidence type="ECO:0000256" key="3">
    <source>
        <dbReference type="ARBA" id="ARBA00022617"/>
    </source>
</evidence>